<protein>
    <recommendedName>
        <fullName evidence="4">Lipoprotein</fullName>
    </recommendedName>
</protein>
<evidence type="ECO:0000313" key="3">
    <source>
        <dbReference type="Proteomes" id="UP001549307"/>
    </source>
</evidence>
<dbReference type="EMBL" id="JBEPSN010000005">
    <property type="protein sequence ID" value="MET4540618.1"/>
    <property type="molecule type" value="Genomic_DNA"/>
</dbReference>
<sequence length="208" mass="22272">MSNQNLIASTSEDKQASTQRQAWHCGSMRARRGAMALMLVVSIGLAGCAGPPTGSSTESTVPTAAKTQEATMNAELTWQQAKAHTQAMELEIAALIPKNADYSIDQKKKGMLLSCNSTQHKWKGSTTITVVGGTNIEPIVKDIEAHYRAKGTKVSADRNVDEDYRIQIDLGGGENYIVAEGLAPNEIRIASGSECFILPEGIYPGGDF</sequence>
<dbReference type="Proteomes" id="UP001549307">
    <property type="component" value="Unassembled WGS sequence"/>
</dbReference>
<comment type="caution">
    <text evidence="2">The sequence shown here is derived from an EMBL/GenBank/DDBJ whole genome shotgun (WGS) entry which is preliminary data.</text>
</comment>
<accession>A0ABV2P790</accession>
<organism evidence="2 3">
    <name type="scientific">Arthrobacter bambusae</name>
    <dbReference type="NCBI Taxonomy" id="1338426"/>
    <lineage>
        <taxon>Bacteria</taxon>
        <taxon>Bacillati</taxon>
        <taxon>Actinomycetota</taxon>
        <taxon>Actinomycetes</taxon>
        <taxon>Micrococcales</taxon>
        <taxon>Micrococcaceae</taxon>
        <taxon>Arthrobacter</taxon>
    </lineage>
</organism>
<proteinExistence type="predicted"/>
<keyword evidence="3" id="KW-1185">Reference proteome</keyword>
<evidence type="ECO:0008006" key="4">
    <source>
        <dbReference type="Google" id="ProtNLM"/>
    </source>
</evidence>
<dbReference type="RefSeq" id="WP_354229783.1">
    <property type="nucleotide sequence ID" value="NZ_JBEPSN010000005.1"/>
</dbReference>
<evidence type="ECO:0000256" key="1">
    <source>
        <dbReference type="SAM" id="MobiDB-lite"/>
    </source>
</evidence>
<dbReference type="GeneID" id="92753341"/>
<reference evidence="2 3" key="1">
    <citation type="submission" date="2024-06" db="EMBL/GenBank/DDBJ databases">
        <title>Sorghum-associated microbial communities from plants grown in Nebraska, USA.</title>
        <authorList>
            <person name="Schachtman D."/>
        </authorList>
    </citation>
    <scope>NUCLEOTIDE SEQUENCE [LARGE SCALE GENOMIC DNA]</scope>
    <source>
        <strain evidence="2 3">3552</strain>
    </source>
</reference>
<evidence type="ECO:0000313" key="2">
    <source>
        <dbReference type="EMBL" id="MET4540618.1"/>
    </source>
</evidence>
<feature type="region of interest" description="Disordered" evidence="1">
    <location>
        <begin position="1"/>
        <end position="20"/>
    </location>
</feature>
<gene>
    <name evidence="2" type="ORF">ABIE37_002405</name>
</gene>
<name>A0ABV2P790_9MICC</name>